<keyword evidence="2" id="KW-1185">Reference proteome</keyword>
<accession>A0ABR1VCD9</accession>
<comment type="caution">
    <text evidence="1">The sequence shown here is derived from an EMBL/GenBank/DDBJ whole genome shotgun (WGS) entry which is preliminary data.</text>
</comment>
<proteinExistence type="predicted"/>
<reference evidence="1 2" key="1">
    <citation type="submission" date="2023-01" db="EMBL/GenBank/DDBJ databases">
        <title>Analysis of 21 Apiospora genomes using comparative genomics revels a genus with tremendous synthesis potential of carbohydrate active enzymes and secondary metabolites.</title>
        <authorList>
            <person name="Sorensen T."/>
        </authorList>
    </citation>
    <scope>NUCLEOTIDE SEQUENCE [LARGE SCALE GENOMIC DNA]</scope>
    <source>
        <strain evidence="1 2">CBS 135458</strain>
    </source>
</reference>
<dbReference type="GeneID" id="92089969"/>
<organism evidence="1 2">
    <name type="scientific">Apiospora phragmitis</name>
    <dbReference type="NCBI Taxonomy" id="2905665"/>
    <lineage>
        <taxon>Eukaryota</taxon>
        <taxon>Fungi</taxon>
        <taxon>Dikarya</taxon>
        <taxon>Ascomycota</taxon>
        <taxon>Pezizomycotina</taxon>
        <taxon>Sordariomycetes</taxon>
        <taxon>Xylariomycetidae</taxon>
        <taxon>Amphisphaeriales</taxon>
        <taxon>Apiosporaceae</taxon>
        <taxon>Apiospora</taxon>
    </lineage>
</organism>
<dbReference type="EMBL" id="JAQQWL010000006">
    <property type="protein sequence ID" value="KAK8068881.1"/>
    <property type="molecule type" value="Genomic_DNA"/>
</dbReference>
<protein>
    <submittedName>
        <fullName evidence="1">Uncharacterized protein</fullName>
    </submittedName>
</protein>
<dbReference type="Proteomes" id="UP001480595">
    <property type="component" value="Unassembled WGS sequence"/>
</dbReference>
<sequence length="258" mass="28945">MTHTPLHLRTDMALTRRRKVFGTALAVLPALLSITVDEVQPKLRQMVAEAEDIIIGDTLGRDETDTQRHYALIGGWSHDYVAWHVDIEIWAKVYKESGLDVDGPSEAFCNLFSEPVQSAYPFDTWLPLVTAELAAQPDENMPSPPADLKCEEEVSQPRIEDIAPEYVEEDPINALESQKSAILRASKWMTTVDIIPEGGLKYEWLAGCLLKTLLRGKCWTLLEGAIANGQLDLWFCLGALESARLTRRLRFREAARAV</sequence>
<name>A0ABR1VCD9_9PEZI</name>
<evidence type="ECO:0000313" key="1">
    <source>
        <dbReference type="EMBL" id="KAK8068881.1"/>
    </source>
</evidence>
<evidence type="ECO:0000313" key="2">
    <source>
        <dbReference type="Proteomes" id="UP001480595"/>
    </source>
</evidence>
<gene>
    <name evidence="1" type="ORF">PG994_005497</name>
</gene>
<dbReference type="RefSeq" id="XP_066716175.1">
    <property type="nucleotide sequence ID" value="XM_066856906.1"/>
</dbReference>